<name>A0ABU1IEE4_9BURK</name>
<keyword evidence="2" id="KW-1185">Reference proteome</keyword>
<accession>A0ABU1IEE4</accession>
<organism evidence="1 2">
    <name type="scientific">Paracidovorax wautersii</name>
    <dbReference type="NCBI Taxonomy" id="1177982"/>
    <lineage>
        <taxon>Bacteria</taxon>
        <taxon>Pseudomonadati</taxon>
        <taxon>Pseudomonadota</taxon>
        <taxon>Betaproteobacteria</taxon>
        <taxon>Burkholderiales</taxon>
        <taxon>Comamonadaceae</taxon>
        <taxon>Paracidovorax</taxon>
    </lineage>
</organism>
<gene>
    <name evidence="1" type="ORF">QE399_003264</name>
</gene>
<dbReference type="Proteomes" id="UP001267710">
    <property type="component" value="Unassembled WGS sequence"/>
</dbReference>
<comment type="caution">
    <text evidence="1">The sequence shown here is derived from an EMBL/GenBank/DDBJ whole genome shotgun (WGS) entry which is preliminary data.</text>
</comment>
<evidence type="ECO:0000313" key="2">
    <source>
        <dbReference type="Proteomes" id="UP001267710"/>
    </source>
</evidence>
<evidence type="ECO:0008006" key="3">
    <source>
        <dbReference type="Google" id="ProtNLM"/>
    </source>
</evidence>
<proteinExistence type="predicted"/>
<evidence type="ECO:0000313" key="1">
    <source>
        <dbReference type="EMBL" id="MDR6215575.1"/>
    </source>
</evidence>
<dbReference type="RefSeq" id="WP_309830322.1">
    <property type="nucleotide sequence ID" value="NZ_JAVIZX010000001.1"/>
</dbReference>
<protein>
    <recommendedName>
        <fullName evidence="3">Dodecin domain-containing protein</fullName>
    </recommendedName>
</protein>
<reference evidence="1 2" key="1">
    <citation type="submission" date="2023-08" db="EMBL/GenBank/DDBJ databases">
        <title>Functional and genomic diversity of the sorghum phyllosphere microbiome.</title>
        <authorList>
            <person name="Shade A."/>
        </authorList>
    </citation>
    <scope>NUCLEOTIDE SEQUENCE [LARGE SCALE GENOMIC DNA]</scope>
    <source>
        <strain evidence="1 2">SORGH_AS_0335</strain>
    </source>
</reference>
<sequence>MPQNSPEKKAVESAEKAVAGVLDDLEDATGSEVKKIALEDVVDVNERTGRPEVRKAVDIQVQSRPERKWSR</sequence>
<dbReference type="EMBL" id="JAVIZX010000001">
    <property type="protein sequence ID" value="MDR6215575.1"/>
    <property type="molecule type" value="Genomic_DNA"/>
</dbReference>